<protein>
    <submittedName>
        <fullName evidence="1">Proteasome assembly chaperone 4</fullName>
    </submittedName>
</protein>
<dbReference type="Proteomes" id="UP000002494">
    <property type="component" value="Chromosome 17"/>
</dbReference>
<dbReference type="PANTHER" id="PTHR33559">
    <property type="entry name" value="PROTEASOME ASSEMBLY CHAPERONE 4"/>
    <property type="match status" value="1"/>
</dbReference>
<dbReference type="GO" id="GO:0044877">
    <property type="term" value="F:protein-containing complex binding"/>
    <property type="evidence" value="ECO:0000266"/>
    <property type="project" value="RGD"/>
</dbReference>
<dbReference type="Pfam" id="PF16093">
    <property type="entry name" value="PAC4"/>
    <property type="match status" value="1"/>
</dbReference>
<evidence type="ECO:0000313" key="3">
    <source>
        <dbReference type="RGD" id="1589955"/>
    </source>
</evidence>
<dbReference type="InterPro" id="IPR032157">
    <property type="entry name" value="PAC4"/>
</dbReference>
<keyword evidence="2" id="KW-1185">Reference proteome</keyword>
<dbReference type="HOGENOM" id="CLU_138031_0_0_1"/>
<reference evidence="1" key="3">
    <citation type="submission" date="2025-09" db="UniProtKB">
        <authorList>
            <consortium name="Ensembl"/>
        </authorList>
    </citation>
    <scope>IDENTIFICATION</scope>
    <source>
        <strain evidence="1">Brown Norway</strain>
    </source>
</reference>
<reference evidence="1" key="2">
    <citation type="submission" date="2025-08" db="UniProtKB">
        <authorList>
            <consortium name="Ensembl"/>
        </authorList>
    </citation>
    <scope>IDENTIFICATION</scope>
    <source>
        <strain evidence="1">Brown Norway</strain>
    </source>
</reference>
<evidence type="ECO:0000313" key="2">
    <source>
        <dbReference type="Proteomes" id="UP000002494"/>
    </source>
</evidence>
<dbReference type="GO" id="GO:0043248">
    <property type="term" value="P:proteasome assembly"/>
    <property type="evidence" value="ECO:0007669"/>
    <property type="project" value="InterPro"/>
</dbReference>
<proteinExistence type="predicted"/>
<dbReference type="Ensembl" id="ENSRNOT00000060132.5">
    <property type="protein sequence ID" value="ENSRNOP00000056879.3"/>
    <property type="gene ID" value="ENSRNOG00000039265.6"/>
</dbReference>
<sequence>APPTHARSTPPRRAQLKVKERSAFRRSLFLVWSPALAWSRLWPGGWRDGGAASRRGRVASQLQCEAVGAARPLSCHAANGLALPDSIPVCTSLFGDTSDTTSTGLAQRLARKTSKQVFVSYNLSNTDSNFTLLVENRIKEEMETFPEKF</sequence>
<reference evidence="1" key="1">
    <citation type="submission" date="2024-01" db="EMBL/GenBank/DDBJ databases">
        <title>GRCr8: a new rat reference genome assembly contstructed from accurate long reads and long range scaffolding.</title>
        <authorList>
            <person name="Doris P.A."/>
            <person name="Kalbfleisch T."/>
            <person name="Li K."/>
            <person name="Howe K."/>
            <person name="Wood J."/>
        </authorList>
    </citation>
    <scope>NUCLEOTIDE SEQUENCE [LARGE SCALE GENOMIC DNA]</scope>
    <source>
        <strain evidence="1">Brown Norway</strain>
    </source>
</reference>
<dbReference type="RGD" id="1589955">
    <property type="gene designation" value="Psmg4"/>
</dbReference>
<gene>
    <name evidence="1 3" type="primary">Psmg4</name>
</gene>
<dbReference type="OrthoDB" id="368507at2759"/>
<dbReference type="GO" id="GO:0032991">
    <property type="term" value="C:protein-containing complex"/>
    <property type="evidence" value="ECO:0000266"/>
    <property type="project" value="RGD"/>
</dbReference>
<dbReference type="AlphaFoldDB" id="F7F2U9"/>
<dbReference type="PANTHER" id="PTHR33559:SF1">
    <property type="entry name" value="PROTEASOME ASSEMBLY CHAPERONE 4"/>
    <property type="match status" value="1"/>
</dbReference>
<organism evidence="1 2">
    <name type="scientific">Rattus norvegicus</name>
    <name type="common">Rat</name>
    <dbReference type="NCBI Taxonomy" id="10116"/>
    <lineage>
        <taxon>Eukaryota</taxon>
        <taxon>Metazoa</taxon>
        <taxon>Chordata</taxon>
        <taxon>Craniata</taxon>
        <taxon>Vertebrata</taxon>
        <taxon>Euteleostomi</taxon>
        <taxon>Mammalia</taxon>
        <taxon>Eutheria</taxon>
        <taxon>Euarchontoglires</taxon>
        <taxon>Glires</taxon>
        <taxon>Rodentia</taxon>
        <taxon>Myomorpha</taxon>
        <taxon>Muroidea</taxon>
        <taxon>Muridae</taxon>
        <taxon>Murinae</taxon>
        <taxon>Rattus</taxon>
    </lineage>
</organism>
<dbReference type="GeneTree" id="ENSGT00390000011804"/>
<evidence type="ECO:0000313" key="1">
    <source>
        <dbReference type="Ensembl" id="ENSRNOP00000056879.3"/>
    </source>
</evidence>
<dbReference type="AGR" id="RGD:1589955"/>
<dbReference type="Reactome" id="R-RNO-9907900">
    <property type="pathway name" value="Proteasome assembly"/>
</dbReference>
<name>F7F2U9_RAT</name>
<accession>F7F2U9</accession>